<feature type="region of interest" description="Disordered" evidence="4">
    <location>
        <begin position="705"/>
        <end position="732"/>
    </location>
</feature>
<evidence type="ECO:0000256" key="3">
    <source>
        <dbReference type="PROSITE-ProRule" id="PRU01006"/>
    </source>
</evidence>
<feature type="region of interest" description="Disordered" evidence="4">
    <location>
        <begin position="799"/>
        <end position="839"/>
    </location>
</feature>
<dbReference type="GO" id="GO:0030897">
    <property type="term" value="C:HOPS complex"/>
    <property type="evidence" value="ECO:0007669"/>
    <property type="project" value="TreeGrafter"/>
</dbReference>
<dbReference type="Pfam" id="PF23411">
    <property type="entry name" value="Beta-prop_Vps41"/>
    <property type="match status" value="1"/>
</dbReference>
<reference evidence="6" key="1">
    <citation type="submission" date="2021-01" db="EMBL/GenBank/DDBJ databases">
        <authorList>
            <person name="Corre E."/>
            <person name="Pelletier E."/>
            <person name="Niang G."/>
            <person name="Scheremetjew M."/>
            <person name="Finn R."/>
            <person name="Kale V."/>
            <person name="Holt S."/>
            <person name="Cochrane G."/>
            <person name="Meng A."/>
            <person name="Brown T."/>
            <person name="Cohen L."/>
        </authorList>
    </citation>
    <scope>NUCLEOTIDE SEQUENCE</scope>
    <source>
        <strain evidence="6">CCMP3105</strain>
    </source>
</reference>
<dbReference type="InterPro" id="IPR011990">
    <property type="entry name" value="TPR-like_helical_dom_sf"/>
</dbReference>
<keyword evidence="1" id="KW-0813">Transport</keyword>
<evidence type="ECO:0000259" key="5">
    <source>
        <dbReference type="Pfam" id="PF23411"/>
    </source>
</evidence>
<dbReference type="Gene3D" id="1.25.40.10">
    <property type="entry name" value="Tetratricopeptide repeat domain"/>
    <property type="match status" value="1"/>
</dbReference>
<feature type="domain" description="Vps41 beta-propeller" evidence="5">
    <location>
        <begin position="5"/>
        <end position="251"/>
    </location>
</feature>
<keyword evidence="2" id="KW-0653">Protein transport</keyword>
<dbReference type="InterPro" id="IPR000547">
    <property type="entry name" value="Clathrin_H-chain/VPS_repeat"/>
</dbReference>
<dbReference type="InterPro" id="IPR036322">
    <property type="entry name" value="WD40_repeat_dom_sf"/>
</dbReference>
<protein>
    <recommendedName>
        <fullName evidence="5">Vps41 beta-propeller domain-containing protein</fullName>
    </recommendedName>
</protein>
<dbReference type="InterPro" id="IPR045111">
    <property type="entry name" value="Vps41/Vps8"/>
</dbReference>
<dbReference type="SMART" id="SM00299">
    <property type="entry name" value="CLH"/>
    <property type="match status" value="1"/>
</dbReference>
<evidence type="ECO:0000313" key="6">
    <source>
        <dbReference type="EMBL" id="CAE4594870.1"/>
    </source>
</evidence>
<dbReference type="GO" id="GO:0034058">
    <property type="term" value="P:endosomal vesicle fusion"/>
    <property type="evidence" value="ECO:0007669"/>
    <property type="project" value="TreeGrafter"/>
</dbReference>
<feature type="region of interest" description="Disordered" evidence="4">
    <location>
        <begin position="862"/>
        <end position="881"/>
    </location>
</feature>
<dbReference type="InterPro" id="IPR057780">
    <property type="entry name" value="Beta-prop_Vps41"/>
</dbReference>
<name>A0A7S4QV63_9DINO</name>
<dbReference type="InterPro" id="IPR015943">
    <property type="entry name" value="WD40/YVTN_repeat-like_dom_sf"/>
</dbReference>
<dbReference type="SUPFAM" id="SSF50978">
    <property type="entry name" value="WD40 repeat-like"/>
    <property type="match status" value="1"/>
</dbReference>
<sequence>MSAVDEVTCAAVHSGTAVLGTRQGSVLQVDHAGTRVSRVSTNNAHVHSVSIDSAGSFCACGLGDGRVAVLPLPGRGAGDAWLFEHGLQPVLSTAICPEYASPGSEFHCVCAGGEDGKLVLHRRSRLGAYTVIHEGEGHITRICWRSPLIAWANDKGVKIYNVAFDQRVSFIARPPSSVGANVTCRCCLAWAAEDRLLIGWGHAVKVAAILVHEPGANAPVPAGRARGNRGLYAVVRQQFPSPETVCGVADAGEGNLGVMTADRLGSRATLSLCSYSGEIFHVVDVPLMRGAFPSHLHLSSAAAHLPMFIAAPRDLIAFEIRDLLEHAVQLIDAGRFDEAIRIADGGGEGIQGLRHIVCLKCVAPDLRAGAFEQACATVSRFRDLEAPTWQELVMQFDRFGGLQYLAVNIPVPPKGARLTQEVYDEALQRLVEACPRALVAVLSWWPSEVFSAAALEEKLRRSIPDLKSPRVSTLDPEDEERCRVEALALLSAARADLAVAAKLLLDLRSSEVFRLLARGFAAGDRSLAQLAEASVPQLFEIDNWKASTLLVEHRSLVPVDAVVAALQNGDNRWRHEYLKHLFAKDEVAGQNYHMQMVRLYAEYERPALLAFLRASERYPLEDALGVCQQRELWEEQAYLLGRAGRVGEALHILLKQGDVEGAVSFASEYQDPKLWEELVNFVREHPHLLVPLLECLDALDTLHSGQVGSDSGRPQPPPTATPAHVLRRLPPNTPVPRIASSVKRVVDSYELSASLQVSCSRLSSREMMDEKKAVMSAHTRGAVVEPESWRCRVCGRLIGNEPPRLEEPPDSTDSTTAGSVAGSDASDGGGHSLAAQARGQSALPRAGIMLRGRGAVHLLCHERDERFKRPARKASSSPSGD</sequence>
<evidence type="ECO:0000256" key="1">
    <source>
        <dbReference type="ARBA" id="ARBA00022448"/>
    </source>
</evidence>
<proteinExistence type="predicted"/>
<evidence type="ECO:0000256" key="2">
    <source>
        <dbReference type="ARBA" id="ARBA00022927"/>
    </source>
</evidence>
<feature type="repeat" description="CHCR" evidence="3">
    <location>
        <begin position="550"/>
        <end position="691"/>
    </location>
</feature>
<dbReference type="AlphaFoldDB" id="A0A7S4QV63"/>
<feature type="compositionally biased region" description="Low complexity" evidence="4">
    <location>
        <begin position="814"/>
        <end position="826"/>
    </location>
</feature>
<dbReference type="PANTHER" id="PTHR12616">
    <property type="entry name" value="VACUOLAR PROTEIN SORTING VPS41"/>
    <property type="match status" value="1"/>
</dbReference>
<evidence type="ECO:0000256" key="4">
    <source>
        <dbReference type="SAM" id="MobiDB-lite"/>
    </source>
</evidence>
<dbReference type="Gene3D" id="2.130.10.10">
    <property type="entry name" value="YVTN repeat-like/Quinoprotein amine dehydrogenase"/>
    <property type="match status" value="1"/>
</dbReference>
<organism evidence="6">
    <name type="scientific">Alexandrium monilatum</name>
    <dbReference type="NCBI Taxonomy" id="311494"/>
    <lineage>
        <taxon>Eukaryota</taxon>
        <taxon>Sar</taxon>
        <taxon>Alveolata</taxon>
        <taxon>Dinophyceae</taxon>
        <taxon>Gonyaulacales</taxon>
        <taxon>Pyrocystaceae</taxon>
        <taxon>Alexandrium</taxon>
    </lineage>
</organism>
<dbReference type="PANTHER" id="PTHR12616:SF1">
    <property type="entry name" value="VACUOLAR PROTEIN SORTING-ASSOCIATED PROTEIN 41 HOMOLOG"/>
    <property type="match status" value="1"/>
</dbReference>
<gene>
    <name evidence="6" type="ORF">AMON00008_LOCUS26109</name>
</gene>
<dbReference type="Pfam" id="PF23556">
    <property type="entry name" value="TPR_Vps41"/>
    <property type="match status" value="1"/>
</dbReference>
<accession>A0A7S4QV63</accession>
<dbReference type="EMBL" id="HBNR01037842">
    <property type="protein sequence ID" value="CAE4594870.1"/>
    <property type="molecule type" value="Transcribed_RNA"/>
</dbReference>
<dbReference type="GO" id="GO:0006623">
    <property type="term" value="P:protein targeting to vacuole"/>
    <property type="evidence" value="ECO:0007669"/>
    <property type="project" value="InterPro"/>
</dbReference>
<dbReference type="GO" id="GO:0005770">
    <property type="term" value="C:late endosome"/>
    <property type="evidence" value="ECO:0007669"/>
    <property type="project" value="TreeGrafter"/>
</dbReference>
<dbReference type="PROSITE" id="PS50236">
    <property type="entry name" value="CHCR"/>
    <property type="match status" value="1"/>
</dbReference>